<comment type="caution">
    <text evidence="1">The sequence shown here is derived from an EMBL/GenBank/DDBJ whole genome shotgun (WGS) entry which is preliminary data.</text>
</comment>
<gene>
    <name evidence="1" type="ORF">HID58_070206</name>
</gene>
<evidence type="ECO:0000313" key="2">
    <source>
        <dbReference type="Proteomes" id="UP000824890"/>
    </source>
</evidence>
<sequence>MLPIKSLTMADSSILLAELKSGHCCNTEEKECKLLGSLYSISGFDVPCSNVNFKLSDSNLSIHNRTGQSNTHVAVQVRQLTSATCFSKRQYSSSWVLADAVTANYCLADIFGELTEIRSTLNEDLQSKVRVIATIKIQSDCGNGEICV</sequence>
<evidence type="ECO:0000313" key="1">
    <source>
        <dbReference type="EMBL" id="KAH0872844.1"/>
    </source>
</evidence>
<name>A0ABQ7YY49_BRANA</name>
<organism evidence="1 2">
    <name type="scientific">Brassica napus</name>
    <name type="common">Rape</name>
    <dbReference type="NCBI Taxonomy" id="3708"/>
    <lineage>
        <taxon>Eukaryota</taxon>
        <taxon>Viridiplantae</taxon>
        <taxon>Streptophyta</taxon>
        <taxon>Embryophyta</taxon>
        <taxon>Tracheophyta</taxon>
        <taxon>Spermatophyta</taxon>
        <taxon>Magnoliopsida</taxon>
        <taxon>eudicotyledons</taxon>
        <taxon>Gunneridae</taxon>
        <taxon>Pentapetalae</taxon>
        <taxon>rosids</taxon>
        <taxon>malvids</taxon>
        <taxon>Brassicales</taxon>
        <taxon>Brassicaceae</taxon>
        <taxon>Brassiceae</taxon>
        <taxon>Brassica</taxon>
    </lineage>
</organism>
<dbReference type="EMBL" id="JAGKQM010000016">
    <property type="protein sequence ID" value="KAH0872844.1"/>
    <property type="molecule type" value="Genomic_DNA"/>
</dbReference>
<dbReference type="Proteomes" id="UP000824890">
    <property type="component" value="Unassembled WGS sequence"/>
</dbReference>
<keyword evidence="2" id="KW-1185">Reference proteome</keyword>
<proteinExistence type="predicted"/>
<reference evidence="1 2" key="1">
    <citation type="submission" date="2021-05" db="EMBL/GenBank/DDBJ databases">
        <title>Genome Assembly of Synthetic Allotetraploid Brassica napus Reveals Homoeologous Exchanges between Subgenomes.</title>
        <authorList>
            <person name="Davis J.T."/>
        </authorList>
    </citation>
    <scope>NUCLEOTIDE SEQUENCE [LARGE SCALE GENOMIC DNA]</scope>
    <source>
        <strain evidence="2">cv. Da-Ae</strain>
        <tissue evidence="1">Seedling</tissue>
    </source>
</reference>
<accession>A0ABQ7YY49</accession>
<protein>
    <submittedName>
        <fullName evidence="1">Uncharacterized protein</fullName>
    </submittedName>
</protein>